<evidence type="ECO:0000313" key="6">
    <source>
        <dbReference type="EMBL" id="CAE1149399.1"/>
    </source>
</evidence>
<evidence type="ECO:0000256" key="2">
    <source>
        <dbReference type="ARBA" id="ARBA00022723"/>
    </source>
</evidence>
<dbReference type="GO" id="GO:0003834">
    <property type="term" value="F:beta-carotene 15,15'-dioxygenase activity"/>
    <property type="evidence" value="ECO:0007669"/>
    <property type="project" value="TreeGrafter"/>
</dbReference>
<evidence type="ECO:0000313" key="7">
    <source>
        <dbReference type="Proteomes" id="UP000597762"/>
    </source>
</evidence>
<keyword evidence="4 5" id="KW-0408">Iron</keyword>
<feature type="binding site" evidence="5">
    <location>
        <position position="518"/>
    </location>
    <ligand>
        <name>Fe cation</name>
        <dbReference type="ChEBI" id="CHEBI:24875"/>
        <note>catalytic</note>
    </ligand>
</feature>
<dbReference type="GO" id="GO:0010436">
    <property type="term" value="F:carotenoid dioxygenase activity"/>
    <property type="evidence" value="ECO:0007669"/>
    <property type="project" value="TreeGrafter"/>
</dbReference>
<evidence type="ECO:0000256" key="5">
    <source>
        <dbReference type="PIRSR" id="PIRSR604294-1"/>
    </source>
</evidence>
<dbReference type="EC" id="1.13.11.71" evidence="6"/>
<dbReference type="PANTHER" id="PTHR10543">
    <property type="entry name" value="BETA-CAROTENE DIOXYGENASE"/>
    <property type="match status" value="1"/>
</dbReference>
<dbReference type="InterPro" id="IPR004294">
    <property type="entry name" value="Carotenoid_Oase"/>
</dbReference>
<feature type="binding site" evidence="5">
    <location>
        <position position="237"/>
    </location>
    <ligand>
        <name>Fe cation</name>
        <dbReference type="ChEBI" id="CHEBI:24875"/>
        <note>catalytic</note>
    </ligand>
</feature>
<dbReference type="AlphaFoldDB" id="A0A812APG8"/>
<keyword evidence="7" id="KW-1185">Reference proteome</keyword>
<evidence type="ECO:0000256" key="3">
    <source>
        <dbReference type="ARBA" id="ARBA00023002"/>
    </source>
</evidence>
<keyword evidence="3 6" id="KW-0560">Oxidoreductase</keyword>
<dbReference type="EMBL" id="CAHIKZ030000079">
    <property type="protein sequence ID" value="CAE1149399.1"/>
    <property type="molecule type" value="Genomic_DNA"/>
</dbReference>
<evidence type="ECO:0000256" key="4">
    <source>
        <dbReference type="ARBA" id="ARBA00023004"/>
    </source>
</evidence>
<feature type="binding site" evidence="5">
    <location>
        <position position="308"/>
    </location>
    <ligand>
        <name>Fe cation</name>
        <dbReference type="ChEBI" id="CHEBI:24875"/>
        <note>catalytic</note>
    </ligand>
</feature>
<comment type="caution">
    <text evidence="6">The sequence shown here is derived from an EMBL/GenBank/DDBJ whole genome shotgun (WGS) entry which is preliminary data.</text>
</comment>
<feature type="binding site" evidence="5">
    <location>
        <position position="177"/>
    </location>
    <ligand>
        <name>Fe cation</name>
        <dbReference type="ChEBI" id="CHEBI:24875"/>
        <note>catalytic</note>
    </ligand>
</feature>
<dbReference type="Pfam" id="PF03055">
    <property type="entry name" value="RPE65"/>
    <property type="match status" value="1"/>
</dbReference>
<keyword evidence="2 5" id="KW-0479">Metal-binding</keyword>
<dbReference type="OrthoDB" id="407010at2759"/>
<comment type="similarity">
    <text evidence="1">Belongs to the carotenoid oxygenase family.</text>
</comment>
<sequence>MEEKVGFEVIARSMLPEEETAEPVETKITGSVPSWLNGSLYRNGSGIFEVGDIKMNHLFDGFSVLSRYDIKDGKVFYKNRILRSDSWNESIKANRLVYGQFGTLEIPDPCKNIFSRFLSYFKMNATDNTAVNIVKHGDAIFTMTETDKIFQVDPDTLDPVDKVHLGKMISVHSSTAHPHTDQDGVMYNLASNYQNRNMAYCITASNSDQDGNAKPFDNLRIVGSVPSRWRSCHSYNHSFAMSENYFVILEQNVCIDLLKAAFAKVLRNSYVDCIKIYDKEELQIAVLEKRNGQQLKTVYRMNNFFCFHHINSYEEDGHLIMDLCSHEDINIIGRVYIEAIRNREFQNNKSYFTRIVIPLNVADNAPVGVNLITLKDSKATAVKRNDGSIFLTCDYLTDDPADEKSRFEFELPTFNYAKHVARPYRYAYGCNLQDKVNKIDTVLRSLKIYQDPKGNCVGEAIFVPSPNATEEDDGVLLVPVISTDRQSPCYLTILNAQTMQEMARCDVPVSTVIPTSFHGFFDKKMSSN</sequence>
<dbReference type="GO" id="GO:0046872">
    <property type="term" value="F:metal ion binding"/>
    <property type="evidence" value="ECO:0007669"/>
    <property type="project" value="UniProtKB-KW"/>
</dbReference>
<comment type="cofactor">
    <cofactor evidence="5">
        <name>Fe(2+)</name>
        <dbReference type="ChEBI" id="CHEBI:29033"/>
    </cofactor>
    <text evidence="5">Binds 1 Fe(2+) ion per subunit.</text>
</comment>
<evidence type="ECO:0000256" key="1">
    <source>
        <dbReference type="ARBA" id="ARBA00006787"/>
    </source>
</evidence>
<accession>A0A812APG8</accession>
<protein>
    <submittedName>
        <fullName evidence="6">BCDO2</fullName>
        <ecNumber evidence="6">1.13.11.71</ecNumber>
    </submittedName>
</protein>
<dbReference type="GO" id="GO:0042574">
    <property type="term" value="P:retinal metabolic process"/>
    <property type="evidence" value="ECO:0007669"/>
    <property type="project" value="TreeGrafter"/>
</dbReference>
<gene>
    <name evidence="6" type="ORF">SPHA_2701</name>
</gene>
<dbReference type="GO" id="GO:0102076">
    <property type="term" value="F:beta,beta-carotene-9',10'-cleaving oxygenase activity"/>
    <property type="evidence" value="ECO:0007669"/>
    <property type="project" value="UniProtKB-EC"/>
</dbReference>
<dbReference type="PANTHER" id="PTHR10543:SF24">
    <property type="entry name" value="CAROTENOID ISOMEROOXYGENASE"/>
    <property type="match status" value="1"/>
</dbReference>
<organism evidence="6 7">
    <name type="scientific">Acanthosepion pharaonis</name>
    <name type="common">Pharaoh cuttlefish</name>
    <name type="synonym">Sepia pharaonis</name>
    <dbReference type="NCBI Taxonomy" id="158019"/>
    <lineage>
        <taxon>Eukaryota</taxon>
        <taxon>Metazoa</taxon>
        <taxon>Spiralia</taxon>
        <taxon>Lophotrochozoa</taxon>
        <taxon>Mollusca</taxon>
        <taxon>Cephalopoda</taxon>
        <taxon>Coleoidea</taxon>
        <taxon>Decapodiformes</taxon>
        <taxon>Sepiida</taxon>
        <taxon>Sepiina</taxon>
        <taxon>Sepiidae</taxon>
        <taxon>Acanthosepion</taxon>
    </lineage>
</organism>
<proteinExistence type="inferred from homology"/>
<dbReference type="Proteomes" id="UP000597762">
    <property type="component" value="Unassembled WGS sequence"/>
</dbReference>
<dbReference type="GO" id="GO:0016121">
    <property type="term" value="P:carotene catabolic process"/>
    <property type="evidence" value="ECO:0007669"/>
    <property type="project" value="TreeGrafter"/>
</dbReference>
<name>A0A812APG8_ACAPH</name>
<reference evidence="6" key="1">
    <citation type="submission" date="2021-01" db="EMBL/GenBank/DDBJ databases">
        <authorList>
            <person name="Li R."/>
            <person name="Bekaert M."/>
        </authorList>
    </citation>
    <scope>NUCLEOTIDE SEQUENCE</scope>
    <source>
        <strain evidence="6">Farmed</strain>
    </source>
</reference>